<feature type="region of interest" description="Disordered" evidence="3">
    <location>
        <begin position="119"/>
        <end position="168"/>
    </location>
</feature>
<sequence length="217" mass="23957">MIQFQNRQIQLPDGAPVIVSRILGSIDGSTVRQFEEKLLGFLGQGVQHLIIVFSQVNYINSTGMGVLVKIADKFQESGGDISLVDVPDKLIALFNMLGLLSLIKLSKSEEEAVQTFYKNRSQSGGSVPPQANIAPKPQEPPAHHQPRRTVSKPSAPKSSAVKTRARSNSKRKTYIIRCQSCSSKINLGARPKVGTYRCPRCMVVFKLQKNGKIHFQK</sequence>
<dbReference type="AlphaFoldDB" id="A0A5S9IQI9"/>
<reference evidence="5 6" key="1">
    <citation type="submission" date="2019-08" db="EMBL/GenBank/DDBJ databases">
        <title>Complete genome sequence of Candidatus Uab amorphum.</title>
        <authorList>
            <person name="Shiratori T."/>
            <person name="Suzuki S."/>
            <person name="Kakizawa Y."/>
            <person name="Ishida K."/>
        </authorList>
    </citation>
    <scope>NUCLEOTIDE SEQUENCE [LARGE SCALE GENOMIC DNA]</scope>
    <source>
        <strain evidence="5 6">SRT547</strain>
    </source>
</reference>
<dbReference type="RefSeq" id="WP_151969706.1">
    <property type="nucleotide sequence ID" value="NZ_AP019860.1"/>
</dbReference>
<name>A0A5S9IQI9_UABAM</name>
<dbReference type="PROSITE" id="PS50801">
    <property type="entry name" value="STAS"/>
    <property type="match status" value="1"/>
</dbReference>
<dbReference type="PANTHER" id="PTHR33495:SF2">
    <property type="entry name" value="ANTI-SIGMA FACTOR ANTAGONIST TM_1081-RELATED"/>
    <property type="match status" value="1"/>
</dbReference>
<dbReference type="GO" id="GO:0043856">
    <property type="term" value="F:anti-sigma factor antagonist activity"/>
    <property type="evidence" value="ECO:0007669"/>
    <property type="project" value="InterPro"/>
</dbReference>
<keyword evidence="6" id="KW-1185">Reference proteome</keyword>
<comment type="similarity">
    <text evidence="1 2">Belongs to the anti-sigma-factor antagonist family.</text>
</comment>
<gene>
    <name evidence="5" type="ORF">UABAM_03986</name>
</gene>
<evidence type="ECO:0000313" key="5">
    <source>
        <dbReference type="EMBL" id="BBM85612.1"/>
    </source>
</evidence>
<dbReference type="Gene3D" id="3.30.750.24">
    <property type="entry name" value="STAS domain"/>
    <property type="match status" value="1"/>
</dbReference>
<organism evidence="5 6">
    <name type="scientific">Uabimicrobium amorphum</name>
    <dbReference type="NCBI Taxonomy" id="2596890"/>
    <lineage>
        <taxon>Bacteria</taxon>
        <taxon>Pseudomonadati</taxon>
        <taxon>Planctomycetota</taxon>
        <taxon>Candidatus Uabimicrobiia</taxon>
        <taxon>Candidatus Uabimicrobiales</taxon>
        <taxon>Candidatus Uabimicrobiaceae</taxon>
        <taxon>Candidatus Uabimicrobium</taxon>
    </lineage>
</organism>
<dbReference type="Proteomes" id="UP000326354">
    <property type="component" value="Chromosome"/>
</dbReference>
<feature type="domain" description="STAS" evidence="4">
    <location>
        <begin position="7"/>
        <end position="116"/>
    </location>
</feature>
<evidence type="ECO:0000256" key="3">
    <source>
        <dbReference type="SAM" id="MobiDB-lite"/>
    </source>
</evidence>
<evidence type="ECO:0000259" key="4">
    <source>
        <dbReference type="PROSITE" id="PS50801"/>
    </source>
</evidence>
<dbReference type="PANTHER" id="PTHR33495">
    <property type="entry name" value="ANTI-SIGMA FACTOR ANTAGONIST TM_1081-RELATED-RELATED"/>
    <property type="match status" value="1"/>
</dbReference>
<proteinExistence type="inferred from homology"/>
<protein>
    <recommendedName>
        <fullName evidence="2">Anti-sigma factor antagonist</fullName>
    </recommendedName>
</protein>
<feature type="compositionally biased region" description="Low complexity" evidence="3">
    <location>
        <begin position="151"/>
        <end position="162"/>
    </location>
</feature>
<dbReference type="InterPro" id="IPR002645">
    <property type="entry name" value="STAS_dom"/>
</dbReference>
<dbReference type="EMBL" id="AP019860">
    <property type="protein sequence ID" value="BBM85612.1"/>
    <property type="molecule type" value="Genomic_DNA"/>
</dbReference>
<dbReference type="OrthoDB" id="287687at2"/>
<dbReference type="KEGG" id="uam:UABAM_03986"/>
<dbReference type="Pfam" id="PF01740">
    <property type="entry name" value="STAS"/>
    <property type="match status" value="1"/>
</dbReference>
<dbReference type="InterPro" id="IPR036513">
    <property type="entry name" value="STAS_dom_sf"/>
</dbReference>
<dbReference type="SUPFAM" id="SSF52091">
    <property type="entry name" value="SpoIIaa-like"/>
    <property type="match status" value="1"/>
</dbReference>
<dbReference type="InterPro" id="IPR003658">
    <property type="entry name" value="Anti-sigma_ant"/>
</dbReference>
<accession>A0A5S9IQI9</accession>
<dbReference type="NCBIfam" id="TIGR00377">
    <property type="entry name" value="ant_ant_sig"/>
    <property type="match status" value="1"/>
</dbReference>
<dbReference type="CDD" id="cd07043">
    <property type="entry name" value="STAS_anti-anti-sigma_factors"/>
    <property type="match status" value="1"/>
</dbReference>
<evidence type="ECO:0000313" key="6">
    <source>
        <dbReference type="Proteomes" id="UP000326354"/>
    </source>
</evidence>
<evidence type="ECO:0000256" key="2">
    <source>
        <dbReference type="RuleBase" id="RU003749"/>
    </source>
</evidence>
<evidence type="ECO:0000256" key="1">
    <source>
        <dbReference type="ARBA" id="ARBA00009013"/>
    </source>
</evidence>